<name>A0A1M6CH79_9FLAO</name>
<proteinExistence type="predicted"/>
<dbReference type="OrthoDB" id="645138at2"/>
<dbReference type="Proteomes" id="UP000184232">
    <property type="component" value="Unassembled WGS sequence"/>
</dbReference>
<reference evidence="1 2" key="1">
    <citation type="submission" date="2016-11" db="EMBL/GenBank/DDBJ databases">
        <authorList>
            <person name="Jaros S."/>
            <person name="Januszkiewicz K."/>
            <person name="Wedrychowicz H."/>
        </authorList>
    </citation>
    <scope>NUCLEOTIDE SEQUENCE [LARGE SCALE GENOMIC DNA]</scope>
    <source>
        <strain evidence="1 2">DSM 22807</strain>
    </source>
</reference>
<evidence type="ECO:0000313" key="1">
    <source>
        <dbReference type="EMBL" id="SHI60357.1"/>
    </source>
</evidence>
<accession>A0A1M6CH79</accession>
<keyword evidence="2" id="KW-1185">Reference proteome</keyword>
<gene>
    <name evidence="1" type="ORF">SAMN05444337_0376</name>
</gene>
<dbReference type="AlphaFoldDB" id="A0A1M6CH79"/>
<dbReference type="EMBL" id="FQZH01000001">
    <property type="protein sequence ID" value="SHI60357.1"/>
    <property type="molecule type" value="Genomic_DNA"/>
</dbReference>
<sequence length="249" mass="27585">MAKFDGIFEIKGTLQGMSFYKSKDGMLIRKKGGVDKSRIKNDPAFQRTRENGSEFGHNAKMGQLMRKSVANLLSLAKDYRVSSRMSQAMSRIKNLDFTSPRGDRKVWIGIASDEGKQALRGFDFNLNSPFNSVFRSQYVLDTVTGAVTIANFNPATNLSLPQGATHASFSVSVASVDFELENYGTTYSPKENFALVDGSLDLTLTPSGMPGGTGSTFFYFLIEFFQELNGVQYPLKNNSHNVLYLMEVV</sequence>
<evidence type="ECO:0000313" key="2">
    <source>
        <dbReference type="Proteomes" id="UP000184232"/>
    </source>
</evidence>
<dbReference type="RefSeq" id="WP_072781034.1">
    <property type="nucleotide sequence ID" value="NZ_FQZH01000001.1"/>
</dbReference>
<organism evidence="1 2">
    <name type="scientific">Flavobacterium haoranii</name>
    <dbReference type="NCBI Taxonomy" id="683124"/>
    <lineage>
        <taxon>Bacteria</taxon>
        <taxon>Pseudomonadati</taxon>
        <taxon>Bacteroidota</taxon>
        <taxon>Flavobacteriia</taxon>
        <taxon>Flavobacteriales</taxon>
        <taxon>Flavobacteriaceae</taxon>
        <taxon>Flavobacterium</taxon>
    </lineage>
</organism>
<dbReference type="STRING" id="683124.SAMN05444337_0376"/>
<protein>
    <submittedName>
        <fullName evidence="1">Uncharacterized protein</fullName>
    </submittedName>
</protein>